<dbReference type="GeneID" id="91097643"/>
<protein>
    <recommendedName>
        <fullName evidence="2">BRCT domain-containing protein</fullName>
    </recommendedName>
</protein>
<feature type="region of interest" description="Disordered" evidence="1">
    <location>
        <begin position="217"/>
        <end position="290"/>
    </location>
</feature>
<evidence type="ECO:0000256" key="1">
    <source>
        <dbReference type="SAM" id="MobiDB-lite"/>
    </source>
</evidence>
<feature type="region of interest" description="Disordered" evidence="1">
    <location>
        <begin position="124"/>
        <end position="173"/>
    </location>
</feature>
<accession>A0AAX4K325</accession>
<reference evidence="3 4" key="1">
    <citation type="submission" date="2024-01" db="EMBL/GenBank/DDBJ databases">
        <title>Comparative genomics of Cryptococcus and Kwoniella reveals pathogenesis evolution and contrasting modes of karyotype evolution via chromosome fusion or intercentromeric recombination.</title>
        <authorList>
            <person name="Coelho M.A."/>
            <person name="David-Palma M."/>
            <person name="Shea T."/>
            <person name="Bowers K."/>
            <person name="McGinley-Smith S."/>
            <person name="Mohammad A.W."/>
            <person name="Gnirke A."/>
            <person name="Yurkov A.M."/>
            <person name="Nowrousian M."/>
            <person name="Sun S."/>
            <person name="Cuomo C.A."/>
            <person name="Heitman J."/>
        </authorList>
    </citation>
    <scope>NUCLEOTIDE SEQUENCE [LARGE SCALE GENOMIC DNA]</scope>
    <source>
        <strain evidence="3 4">CBS 6074</strain>
    </source>
</reference>
<proteinExistence type="predicted"/>
<evidence type="ECO:0000259" key="2">
    <source>
        <dbReference type="PROSITE" id="PS50172"/>
    </source>
</evidence>
<gene>
    <name evidence="3" type="ORF">L201_006974</name>
</gene>
<dbReference type="AlphaFoldDB" id="A0AAX4K325"/>
<dbReference type="PROSITE" id="PS50172">
    <property type="entry name" value="BRCT"/>
    <property type="match status" value="1"/>
</dbReference>
<dbReference type="RefSeq" id="XP_066078782.1">
    <property type="nucleotide sequence ID" value="XM_066222685.1"/>
</dbReference>
<dbReference type="InterPro" id="IPR001357">
    <property type="entry name" value="BRCT_dom"/>
</dbReference>
<name>A0AAX4K325_9TREE</name>
<feature type="compositionally biased region" description="Polar residues" evidence="1">
    <location>
        <begin position="158"/>
        <end position="173"/>
    </location>
</feature>
<evidence type="ECO:0000313" key="4">
    <source>
        <dbReference type="Proteomes" id="UP001355207"/>
    </source>
</evidence>
<feature type="domain" description="BRCT" evidence="2">
    <location>
        <begin position="39"/>
        <end position="111"/>
    </location>
</feature>
<dbReference type="Proteomes" id="UP001355207">
    <property type="component" value="Chromosome 9"/>
</dbReference>
<organism evidence="3 4">
    <name type="scientific">Kwoniella dendrophila CBS 6074</name>
    <dbReference type="NCBI Taxonomy" id="1295534"/>
    <lineage>
        <taxon>Eukaryota</taxon>
        <taxon>Fungi</taxon>
        <taxon>Dikarya</taxon>
        <taxon>Basidiomycota</taxon>
        <taxon>Agaricomycotina</taxon>
        <taxon>Tremellomycetes</taxon>
        <taxon>Tremellales</taxon>
        <taxon>Cryptococcaceae</taxon>
        <taxon>Kwoniella</taxon>
    </lineage>
</organism>
<sequence>MTSNDSDIYSGGVFRINKRPMVFYVCNSSAGINFGIETGGGVICDSSTSAQIIIFNRDVCPNNISPRTPEEKHIVNELEITGIENQYIVSSLWIYDCLRDKKLLRRDKYIIKLNLRELDLPYTSTPCSTSTPTPTPTPILLSVSGTPSSDHSSSSNSQNFFTPLPASNNAVTQKSTNTTKALLKIIIKRPIIPLTPSSSSPVQSTCLKPISKSRTPISATIFRKERSTSSSSSSSYAKEQPIISNSGRQTNNSLISSLSGLESSNDSRIKTSHIPSSLHTGDGSIPGKEKEKNKKYVPIITNGIDQEEAATILANELYEFAHSKDGKVISSDIRGFIRHLGSKRHERNWDRFYARHHEVVDKKVKDLGGDPTGWYIPPNDKPIKDHSSKIVDGDNAFKNKGAMKGWTYVLADQGPQPLYR</sequence>
<feature type="compositionally biased region" description="Low complexity" evidence="1">
    <location>
        <begin position="251"/>
        <end position="266"/>
    </location>
</feature>
<keyword evidence="4" id="KW-1185">Reference proteome</keyword>
<feature type="compositionally biased region" description="Low complexity" evidence="1">
    <location>
        <begin position="142"/>
        <end position="157"/>
    </location>
</feature>
<evidence type="ECO:0000313" key="3">
    <source>
        <dbReference type="EMBL" id="WWC92020.1"/>
    </source>
</evidence>
<dbReference type="EMBL" id="CP144106">
    <property type="protein sequence ID" value="WWC92020.1"/>
    <property type="molecule type" value="Genomic_DNA"/>
</dbReference>